<reference evidence="2" key="1">
    <citation type="submission" date="2022-11" db="UniProtKB">
        <authorList>
            <consortium name="WormBaseParasite"/>
        </authorList>
    </citation>
    <scope>IDENTIFICATION</scope>
</reference>
<evidence type="ECO:0000313" key="2">
    <source>
        <dbReference type="WBParaSite" id="ES5_v2.g27816.t1"/>
    </source>
</evidence>
<evidence type="ECO:0000313" key="1">
    <source>
        <dbReference type="Proteomes" id="UP000887579"/>
    </source>
</evidence>
<accession>A0AC34GDN3</accession>
<protein>
    <submittedName>
        <fullName evidence="2">Uncharacterized protein</fullName>
    </submittedName>
</protein>
<sequence>MHLSSEIKLFHLGNIFGENLQPYEFGEFIKKNIAKNGEIVIKFSSSVGEDYRNNFVSILEYAITEKWPQIDRPKLSIK</sequence>
<proteinExistence type="predicted"/>
<name>A0AC34GDN3_9BILA</name>
<organism evidence="1 2">
    <name type="scientific">Panagrolaimus sp. ES5</name>
    <dbReference type="NCBI Taxonomy" id="591445"/>
    <lineage>
        <taxon>Eukaryota</taxon>
        <taxon>Metazoa</taxon>
        <taxon>Ecdysozoa</taxon>
        <taxon>Nematoda</taxon>
        <taxon>Chromadorea</taxon>
        <taxon>Rhabditida</taxon>
        <taxon>Tylenchina</taxon>
        <taxon>Panagrolaimomorpha</taxon>
        <taxon>Panagrolaimoidea</taxon>
        <taxon>Panagrolaimidae</taxon>
        <taxon>Panagrolaimus</taxon>
    </lineage>
</organism>
<dbReference type="Proteomes" id="UP000887579">
    <property type="component" value="Unplaced"/>
</dbReference>
<dbReference type="WBParaSite" id="ES5_v2.g27816.t1">
    <property type="protein sequence ID" value="ES5_v2.g27816.t1"/>
    <property type="gene ID" value="ES5_v2.g27816"/>
</dbReference>